<dbReference type="PANTHER" id="PTHR37512:SF1">
    <property type="entry name" value="NADR_TTD14 AAA DOMAIN-CONTAINING PROTEIN"/>
    <property type="match status" value="1"/>
</dbReference>
<dbReference type="STRING" id="592010.GCWU000182_000373"/>
<comment type="caution">
    <text evidence="3">The sequence shown here is derived from an EMBL/GenBank/DDBJ whole genome shotgun (WGS) entry which is preliminary data.</text>
</comment>
<dbReference type="InterPro" id="IPR004821">
    <property type="entry name" value="Cyt_trans-like"/>
</dbReference>
<name>W1Q544_ABIDE</name>
<feature type="domain" description="NadR/Ttd14 AAA" evidence="2">
    <location>
        <begin position="180"/>
        <end position="338"/>
    </location>
</feature>
<dbReference type="SUPFAM" id="SSF52540">
    <property type="entry name" value="P-loop containing nucleoside triphosphate hydrolases"/>
    <property type="match status" value="1"/>
</dbReference>
<dbReference type="InterPro" id="IPR052735">
    <property type="entry name" value="NAD_biosynth-regulator"/>
</dbReference>
<dbReference type="Proteomes" id="UP000019050">
    <property type="component" value="Unassembled WGS sequence"/>
</dbReference>
<reference evidence="3" key="1">
    <citation type="submission" date="2013-06" db="EMBL/GenBank/DDBJ databases">
        <authorList>
            <person name="Weinstock G."/>
            <person name="Sodergren E."/>
            <person name="Clifton S."/>
            <person name="Fulton L."/>
            <person name="Fulton B."/>
            <person name="Courtney L."/>
            <person name="Fronick C."/>
            <person name="Harrison M."/>
            <person name="Strong C."/>
            <person name="Farmer C."/>
            <person name="Delahaunty K."/>
            <person name="Markovic C."/>
            <person name="Hall O."/>
            <person name="Minx P."/>
            <person name="Tomlinson C."/>
            <person name="Mitreva M."/>
            <person name="Nelson J."/>
            <person name="Hou S."/>
            <person name="Wollam A."/>
            <person name="Pepin K.H."/>
            <person name="Johnson M."/>
            <person name="Bhonagiri V."/>
            <person name="Nash W.E."/>
            <person name="Warren W."/>
            <person name="Chinwalla A."/>
            <person name="Mardis E.R."/>
            <person name="Wilson R.K."/>
        </authorList>
    </citation>
    <scope>NUCLEOTIDE SEQUENCE [LARGE SCALE GENOMIC DNA]</scope>
    <source>
        <strain evidence="3">ATCC 49176</strain>
    </source>
</reference>
<dbReference type="GeneID" id="84817473"/>
<sequence>MVKRKKLENVTSLGIVFGTFAPLHVGHIDIINQAKRHNDGVLTIVSGYDGDRGDLIGLSLRKRFRYTRETFRYDDLVIVDKLDENHIPAYPNGWVEWLAKIDESIAQYVTFSGQAKQAKIVVYCGETEYKVKINELRPDWEVVLVNRSLIKISGTMIRNNPRAHWHQIAKPFRRFFSTNVLIAGSASNGKTTLSRDLSRLFGCPWSPEYAREYQERYNVLDDELDKNDYTYLFTGQFRQTSDLIDSPANNGLIIADTNSTITMAYAEYYLKDSLSEEDFQALTDVYQSMIEKEKWDKIFVVLPQSDYVDDGVRDMTMADEETRDAFTSLTIQLFEEAGLADKIVYLGNPKPGQTFFESLYETAKIEIANLLNQEV</sequence>
<organism evidence="3 4">
    <name type="scientific">Abiotrophia defectiva ATCC 49176</name>
    <dbReference type="NCBI Taxonomy" id="592010"/>
    <lineage>
        <taxon>Bacteria</taxon>
        <taxon>Bacillati</taxon>
        <taxon>Bacillota</taxon>
        <taxon>Bacilli</taxon>
        <taxon>Lactobacillales</taxon>
        <taxon>Aerococcaceae</taxon>
        <taxon>Abiotrophia</taxon>
    </lineage>
</organism>
<dbReference type="InterPro" id="IPR038727">
    <property type="entry name" value="NadR/Ttd14_AAA_dom"/>
</dbReference>
<dbReference type="Gene3D" id="3.40.50.620">
    <property type="entry name" value="HUPs"/>
    <property type="match status" value="1"/>
</dbReference>
<accession>W1Q544</accession>
<dbReference type="OrthoDB" id="9802794at2"/>
<gene>
    <name evidence="3" type="ORF">GCWU000182_000373</name>
</gene>
<dbReference type="PANTHER" id="PTHR37512">
    <property type="entry name" value="TRIFUNCTIONAL NAD BIOSYNTHESIS/REGULATOR PROTEIN NADR"/>
    <property type="match status" value="1"/>
</dbReference>
<dbReference type="AlphaFoldDB" id="W1Q544"/>
<protein>
    <submittedName>
        <fullName evidence="3">Nicotinamide-nucleotide adenylyltransferase</fullName>
    </submittedName>
</protein>
<dbReference type="InterPro" id="IPR027417">
    <property type="entry name" value="P-loop_NTPase"/>
</dbReference>
<keyword evidence="4" id="KW-1185">Reference proteome</keyword>
<dbReference type="InterPro" id="IPR014729">
    <property type="entry name" value="Rossmann-like_a/b/a_fold"/>
</dbReference>
<dbReference type="eggNOG" id="COG3172">
    <property type="taxonomic scope" value="Bacteria"/>
</dbReference>
<feature type="domain" description="Cytidyltransferase-like" evidence="1">
    <location>
        <begin position="16"/>
        <end position="159"/>
    </location>
</feature>
<dbReference type="EMBL" id="ACIN03000002">
    <property type="protein sequence ID" value="ESK66306.1"/>
    <property type="molecule type" value="Genomic_DNA"/>
</dbReference>
<keyword evidence="3" id="KW-0548">Nucleotidyltransferase</keyword>
<dbReference type="Pfam" id="PF01467">
    <property type="entry name" value="CTP_transf_like"/>
    <property type="match status" value="1"/>
</dbReference>
<evidence type="ECO:0000313" key="3">
    <source>
        <dbReference type="EMBL" id="ESK66306.1"/>
    </source>
</evidence>
<dbReference type="Gene3D" id="3.40.50.300">
    <property type="entry name" value="P-loop containing nucleotide triphosphate hydrolases"/>
    <property type="match status" value="1"/>
</dbReference>
<keyword evidence="3" id="KW-0808">Transferase</keyword>
<dbReference type="SUPFAM" id="SSF52374">
    <property type="entry name" value="Nucleotidylyl transferase"/>
    <property type="match status" value="1"/>
</dbReference>
<dbReference type="eggNOG" id="COG1057">
    <property type="taxonomic scope" value="Bacteria"/>
</dbReference>
<dbReference type="Pfam" id="PF13521">
    <property type="entry name" value="AAA_28"/>
    <property type="match status" value="1"/>
</dbReference>
<evidence type="ECO:0000259" key="2">
    <source>
        <dbReference type="Pfam" id="PF13521"/>
    </source>
</evidence>
<evidence type="ECO:0000313" key="4">
    <source>
        <dbReference type="Proteomes" id="UP000019050"/>
    </source>
</evidence>
<dbReference type="GO" id="GO:0016779">
    <property type="term" value="F:nucleotidyltransferase activity"/>
    <property type="evidence" value="ECO:0007669"/>
    <property type="project" value="UniProtKB-KW"/>
</dbReference>
<evidence type="ECO:0000259" key="1">
    <source>
        <dbReference type="Pfam" id="PF01467"/>
    </source>
</evidence>
<dbReference type="NCBIfam" id="TIGR00125">
    <property type="entry name" value="cyt_tran_rel"/>
    <property type="match status" value="1"/>
</dbReference>
<proteinExistence type="predicted"/>
<dbReference type="HOGENOM" id="CLU_052648_1_1_9"/>
<dbReference type="RefSeq" id="WP_023391027.1">
    <property type="nucleotide sequence ID" value="NZ_KI535340.1"/>
</dbReference>